<feature type="compositionally biased region" description="Low complexity" evidence="1">
    <location>
        <begin position="206"/>
        <end position="218"/>
    </location>
</feature>
<name>A0A0J9XHN7_GEOCN</name>
<reference evidence="2" key="1">
    <citation type="submission" date="2014-03" db="EMBL/GenBank/DDBJ databases">
        <authorList>
            <person name="Casaregola S."/>
        </authorList>
    </citation>
    <scope>NUCLEOTIDE SEQUENCE [LARGE SCALE GENOMIC DNA]</scope>
    <source>
        <strain evidence="2">CLIB 918</strain>
    </source>
</reference>
<feature type="compositionally biased region" description="Polar residues" evidence="1">
    <location>
        <begin position="191"/>
        <end position="202"/>
    </location>
</feature>
<dbReference type="AlphaFoldDB" id="A0A0J9XHN7"/>
<proteinExistence type="predicted"/>
<feature type="region of interest" description="Disordered" evidence="1">
    <location>
        <begin position="134"/>
        <end position="157"/>
    </location>
</feature>
<protein>
    <submittedName>
        <fullName evidence="2">Uncharacterized protein</fullName>
    </submittedName>
</protein>
<comment type="caution">
    <text evidence="2">The sequence shown here is derived from an EMBL/GenBank/DDBJ whole genome shotgun (WGS) entry which is preliminary data.</text>
</comment>
<evidence type="ECO:0000313" key="3">
    <source>
        <dbReference type="Proteomes" id="UP000242525"/>
    </source>
</evidence>
<dbReference type="STRING" id="1173061.A0A0J9XHN7"/>
<feature type="compositionally biased region" description="Low complexity" evidence="1">
    <location>
        <begin position="50"/>
        <end position="61"/>
    </location>
</feature>
<evidence type="ECO:0000313" key="2">
    <source>
        <dbReference type="EMBL" id="CDO57094.1"/>
    </source>
</evidence>
<dbReference type="Pfam" id="PF10253">
    <property type="entry name" value="PRCC"/>
    <property type="match status" value="1"/>
</dbReference>
<sequence>MSLVADYGSSSESESESEQQHVVTNLNPPAPAAPAKKKKIFVVPATTPKSAEASSGSAASALPVDLSSGPVPKPAPKTSIASFLPAPKHRKQHHNGNAATSAALKLSKETRTLGGGSLQKQKFFDGDLSMAAKDESDLVETPRAATSAPAAAPQKQDVRVVPAAVLAREAKLAKLQKEGKSAPVSKKQRQFYPSVSNYNPQPDSVAATATSSSESNATPKKTLPVLFSGIQSNTDTIETDTDPEQATTYKPIMIEPEEEDVEEGEVEPAPTPVTGPTASPPNADDIDAILAKHELGRNSRKRHLQGGSKAAEVIDFSVDDFYEKNRELNEQEGNKPTNVVRAIGGGKHQLSSLLRSAQNNREGLEEMFLQNKRTKKDASSKYGF</sequence>
<feature type="compositionally biased region" description="Low complexity" evidence="1">
    <location>
        <begin position="141"/>
        <end position="153"/>
    </location>
</feature>
<dbReference type="OrthoDB" id="4094452at2759"/>
<feature type="region of interest" description="Disordered" evidence="1">
    <location>
        <begin position="258"/>
        <end position="284"/>
    </location>
</feature>
<organism evidence="2 3">
    <name type="scientific">Geotrichum candidum</name>
    <name type="common">Oospora lactis</name>
    <name type="synonym">Dipodascus geotrichum</name>
    <dbReference type="NCBI Taxonomy" id="1173061"/>
    <lineage>
        <taxon>Eukaryota</taxon>
        <taxon>Fungi</taxon>
        <taxon>Dikarya</taxon>
        <taxon>Ascomycota</taxon>
        <taxon>Saccharomycotina</taxon>
        <taxon>Dipodascomycetes</taxon>
        <taxon>Dipodascales</taxon>
        <taxon>Dipodascaceae</taxon>
        <taxon>Geotrichum</taxon>
    </lineage>
</organism>
<feature type="region of interest" description="Disordered" evidence="1">
    <location>
        <begin position="174"/>
        <end position="223"/>
    </location>
</feature>
<gene>
    <name evidence="2" type="ORF">BN980_GECA18s02221g</name>
</gene>
<dbReference type="InterPro" id="IPR018800">
    <property type="entry name" value="PRCC"/>
</dbReference>
<accession>A0A0J9XHN7</accession>
<dbReference type="EMBL" id="CCBN010000018">
    <property type="protein sequence ID" value="CDO57094.1"/>
    <property type="molecule type" value="Genomic_DNA"/>
</dbReference>
<feature type="region of interest" description="Disordered" evidence="1">
    <location>
        <begin position="1"/>
        <end position="81"/>
    </location>
</feature>
<evidence type="ECO:0000256" key="1">
    <source>
        <dbReference type="SAM" id="MobiDB-lite"/>
    </source>
</evidence>
<dbReference type="Proteomes" id="UP000242525">
    <property type="component" value="Unassembled WGS sequence"/>
</dbReference>
<keyword evidence="3" id="KW-1185">Reference proteome</keyword>